<sequence length="60" mass="6847">MYLNYFLYKVTYNNNFVCLPPARGQGGLLDETNAQFPAMAAPVLQAARAHFILRQGERRE</sequence>
<reference evidence="1" key="1">
    <citation type="submission" date="2020-08" db="EMBL/GenBank/DDBJ databases">
        <title>Spodoptera exigua strain:BAW_Kor-Di-RS1 Genome sequencing and assembly.</title>
        <authorList>
            <person name="Kim J."/>
            <person name="Nam H.Y."/>
            <person name="Kwon M."/>
            <person name="Choi J.H."/>
            <person name="Cho S.R."/>
            <person name="Kim G.-H."/>
        </authorList>
    </citation>
    <scope>NUCLEOTIDE SEQUENCE</scope>
    <source>
        <strain evidence="1">BAW_Kor-Di-RS1</strain>
        <tissue evidence="1">Whole-body</tissue>
    </source>
</reference>
<dbReference type="Proteomes" id="UP000648187">
    <property type="component" value="Unassembled WGS sequence"/>
</dbReference>
<protein>
    <submittedName>
        <fullName evidence="1">Uncharacterized protein</fullName>
    </submittedName>
</protein>
<gene>
    <name evidence="1" type="ORF">HW555_008827</name>
</gene>
<keyword evidence="2" id="KW-1185">Reference proteome</keyword>
<evidence type="ECO:0000313" key="2">
    <source>
        <dbReference type="Proteomes" id="UP000648187"/>
    </source>
</evidence>
<proteinExistence type="predicted"/>
<comment type="caution">
    <text evidence="1">The sequence shown here is derived from an EMBL/GenBank/DDBJ whole genome shotgun (WGS) entry which is preliminary data.</text>
</comment>
<dbReference type="EMBL" id="JACKWZ010000179">
    <property type="protein sequence ID" value="KAF9412742.1"/>
    <property type="molecule type" value="Genomic_DNA"/>
</dbReference>
<organism evidence="1 2">
    <name type="scientific">Spodoptera exigua</name>
    <name type="common">Beet armyworm</name>
    <name type="synonym">Noctua fulgens</name>
    <dbReference type="NCBI Taxonomy" id="7107"/>
    <lineage>
        <taxon>Eukaryota</taxon>
        <taxon>Metazoa</taxon>
        <taxon>Ecdysozoa</taxon>
        <taxon>Arthropoda</taxon>
        <taxon>Hexapoda</taxon>
        <taxon>Insecta</taxon>
        <taxon>Pterygota</taxon>
        <taxon>Neoptera</taxon>
        <taxon>Endopterygota</taxon>
        <taxon>Lepidoptera</taxon>
        <taxon>Glossata</taxon>
        <taxon>Ditrysia</taxon>
        <taxon>Noctuoidea</taxon>
        <taxon>Noctuidae</taxon>
        <taxon>Amphipyrinae</taxon>
        <taxon>Spodoptera</taxon>
    </lineage>
</organism>
<name>A0A835GA25_SPOEX</name>
<dbReference type="AlphaFoldDB" id="A0A835GA25"/>
<accession>A0A835GA25</accession>
<evidence type="ECO:0000313" key="1">
    <source>
        <dbReference type="EMBL" id="KAF9412742.1"/>
    </source>
</evidence>